<comment type="caution">
    <text evidence="1">The sequence shown here is derived from an EMBL/GenBank/DDBJ whole genome shotgun (WGS) entry which is preliminary data.</text>
</comment>
<dbReference type="Proteomes" id="UP001595699">
    <property type="component" value="Unassembled WGS sequence"/>
</dbReference>
<gene>
    <name evidence="1" type="ORF">ACFOUW_31225</name>
</gene>
<proteinExistence type="predicted"/>
<dbReference type="EMBL" id="JBHRZH010000037">
    <property type="protein sequence ID" value="MFC3765344.1"/>
    <property type="molecule type" value="Genomic_DNA"/>
</dbReference>
<protein>
    <submittedName>
        <fullName evidence="1">Uncharacterized protein</fullName>
    </submittedName>
</protein>
<accession>A0ABV7YMB7</accession>
<evidence type="ECO:0000313" key="2">
    <source>
        <dbReference type="Proteomes" id="UP001595699"/>
    </source>
</evidence>
<keyword evidence="2" id="KW-1185">Reference proteome</keyword>
<sequence length="101" mass="11745">MIHGPGEAWAWYVYDRDGDLLHIAETVGAAERWSLDHLRAVEVASRQEIADNDYLYLLVAPVPDVDLDPQRYRTRDRQVRIMRGDRVVAVDRDLSQEPRFP</sequence>
<name>A0ABV7YMB7_9ACTN</name>
<organism evidence="1 2">
    <name type="scientific">Tenggerimyces flavus</name>
    <dbReference type="NCBI Taxonomy" id="1708749"/>
    <lineage>
        <taxon>Bacteria</taxon>
        <taxon>Bacillati</taxon>
        <taxon>Actinomycetota</taxon>
        <taxon>Actinomycetes</taxon>
        <taxon>Propionibacteriales</taxon>
        <taxon>Nocardioidaceae</taxon>
        <taxon>Tenggerimyces</taxon>
    </lineage>
</organism>
<evidence type="ECO:0000313" key="1">
    <source>
        <dbReference type="EMBL" id="MFC3765344.1"/>
    </source>
</evidence>
<dbReference type="RefSeq" id="WP_205121271.1">
    <property type="nucleotide sequence ID" value="NZ_JAFBCM010000001.1"/>
</dbReference>
<reference evidence="2" key="1">
    <citation type="journal article" date="2019" name="Int. J. Syst. Evol. Microbiol.">
        <title>The Global Catalogue of Microorganisms (GCM) 10K type strain sequencing project: providing services to taxonomists for standard genome sequencing and annotation.</title>
        <authorList>
            <consortium name="The Broad Institute Genomics Platform"/>
            <consortium name="The Broad Institute Genome Sequencing Center for Infectious Disease"/>
            <person name="Wu L."/>
            <person name="Ma J."/>
        </authorList>
    </citation>
    <scope>NUCLEOTIDE SEQUENCE [LARGE SCALE GENOMIC DNA]</scope>
    <source>
        <strain evidence="2">CGMCC 4.7241</strain>
    </source>
</reference>